<evidence type="ECO:0000256" key="4">
    <source>
        <dbReference type="ARBA" id="ARBA00022692"/>
    </source>
</evidence>
<name>A0A9N7N061_STRHE</name>
<proteinExistence type="inferred from homology"/>
<dbReference type="GO" id="GO:0015031">
    <property type="term" value="P:protein transport"/>
    <property type="evidence" value="ECO:0007669"/>
    <property type="project" value="UniProtKB-KW"/>
</dbReference>
<dbReference type="EMBL" id="CACSLK010017682">
    <property type="protein sequence ID" value="CAA0818872.1"/>
    <property type="molecule type" value="Genomic_DNA"/>
</dbReference>
<dbReference type="InterPro" id="IPR004813">
    <property type="entry name" value="OPT"/>
</dbReference>
<keyword evidence="8 9" id="KW-0472">Membrane</keyword>
<keyword evidence="11" id="KW-1185">Reference proteome</keyword>
<evidence type="ECO:0000256" key="9">
    <source>
        <dbReference type="SAM" id="Phobius"/>
    </source>
</evidence>
<dbReference type="InterPro" id="IPR004648">
    <property type="entry name" value="Oligpept_transpt"/>
</dbReference>
<feature type="transmembrane region" description="Helical" evidence="9">
    <location>
        <begin position="28"/>
        <end position="56"/>
    </location>
</feature>
<feature type="transmembrane region" description="Helical" evidence="9">
    <location>
        <begin position="87"/>
        <end position="108"/>
    </location>
</feature>
<evidence type="ECO:0000313" key="11">
    <source>
        <dbReference type="Proteomes" id="UP001153555"/>
    </source>
</evidence>
<keyword evidence="4 9" id="KW-0812">Transmembrane</keyword>
<sequence>MLVQNLHGKGRIESSIHVNKVPSFTLDWATVASFLFSPLVSPFFAIANVFMGYFVIMEIYERYRASSKGKSDIHTKLMKKYKDVPSCWFYILLALTFVVSLALCVFLKKKIQMQFWALLLAALIAFSFTLPVSIITAAMNQTPGLNIITEYLMGMIYPGRPIVNVCFMVYGYMSMSKQLLFLVISSFVII</sequence>
<dbReference type="GO" id="GO:0016020">
    <property type="term" value="C:membrane"/>
    <property type="evidence" value="ECO:0007669"/>
    <property type="project" value="UniProtKB-SubCell"/>
</dbReference>
<keyword evidence="7 9" id="KW-1133">Transmembrane helix</keyword>
<evidence type="ECO:0000256" key="5">
    <source>
        <dbReference type="ARBA" id="ARBA00022856"/>
    </source>
</evidence>
<feature type="transmembrane region" description="Helical" evidence="9">
    <location>
        <begin position="114"/>
        <end position="139"/>
    </location>
</feature>
<dbReference type="GO" id="GO:0035673">
    <property type="term" value="F:oligopeptide transmembrane transporter activity"/>
    <property type="evidence" value="ECO:0007669"/>
    <property type="project" value="InterPro"/>
</dbReference>
<dbReference type="PANTHER" id="PTHR22601">
    <property type="entry name" value="ISP4 LIKE PROTEIN"/>
    <property type="match status" value="1"/>
</dbReference>
<comment type="similarity">
    <text evidence="2">Belongs to the oligopeptide OPT transporter (TC 2.A.67.1) family.</text>
</comment>
<evidence type="ECO:0000256" key="7">
    <source>
        <dbReference type="ARBA" id="ARBA00022989"/>
    </source>
</evidence>
<keyword evidence="5" id="KW-0571">Peptide transport</keyword>
<dbReference type="Proteomes" id="UP001153555">
    <property type="component" value="Unassembled WGS sequence"/>
</dbReference>
<evidence type="ECO:0000256" key="1">
    <source>
        <dbReference type="ARBA" id="ARBA00004141"/>
    </source>
</evidence>
<evidence type="ECO:0000256" key="8">
    <source>
        <dbReference type="ARBA" id="ARBA00023136"/>
    </source>
</evidence>
<feature type="transmembrane region" description="Helical" evidence="9">
    <location>
        <begin position="151"/>
        <end position="173"/>
    </location>
</feature>
<keyword evidence="3" id="KW-0813">Transport</keyword>
<dbReference type="OrthoDB" id="1706330at2759"/>
<organism evidence="10 11">
    <name type="scientific">Striga hermonthica</name>
    <name type="common">Purple witchweed</name>
    <name type="synonym">Buchnera hermonthica</name>
    <dbReference type="NCBI Taxonomy" id="68872"/>
    <lineage>
        <taxon>Eukaryota</taxon>
        <taxon>Viridiplantae</taxon>
        <taxon>Streptophyta</taxon>
        <taxon>Embryophyta</taxon>
        <taxon>Tracheophyta</taxon>
        <taxon>Spermatophyta</taxon>
        <taxon>Magnoliopsida</taxon>
        <taxon>eudicotyledons</taxon>
        <taxon>Gunneridae</taxon>
        <taxon>Pentapetalae</taxon>
        <taxon>asterids</taxon>
        <taxon>lamiids</taxon>
        <taxon>Lamiales</taxon>
        <taxon>Orobanchaceae</taxon>
        <taxon>Buchnereae</taxon>
        <taxon>Striga</taxon>
    </lineage>
</organism>
<gene>
    <name evidence="10" type="ORF">SHERM_17763</name>
</gene>
<protein>
    <submittedName>
        <fullName evidence="10">Oligopeptide transporter 4</fullName>
    </submittedName>
</protein>
<comment type="subcellular location">
    <subcellularLocation>
        <location evidence="1">Membrane</location>
        <topology evidence="1">Multi-pass membrane protein</topology>
    </subcellularLocation>
</comment>
<dbReference type="AlphaFoldDB" id="A0A9N7N061"/>
<keyword evidence="6" id="KW-0653">Protein transport</keyword>
<accession>A0A9N7N061</accession>
<evidence type="ECO:0000256" key="2">
    <source>
        <dbReference type="ARBA" id="ARBA00005484"/>
    </source>
</evidence>
<evidence type="ECO:0000313" key="10">
    <source>
        <dbReference type="EMBL" id="CAA0818872.1"/>
    </source>
</evidence>
<evidence type="ECO:0000256" key="3">
    <source>
        <dbReference type="ARBA" id="ARBA00022448"/>
    </source>
</evidence>
<comment type="caution">
    <text evidence="10">The sequence shown here is derived from an EMBL/GenBank/DDBJ whole genome shotgun (WGS) entry which is preliminary data.</text>
</comment>
<evidence type="ECO:0000256" key="6">
    <source>
        <dbReference type="ARBA" id="ARBA00022927"/>
    </source>
</evidence>
<dbReference type="Pfam" id="PF03169">
    <property type="entry name" value="OPT"/>
    <property type="match status" value="1"/>
</dbReference>
<reference evidence="10" key="1">
    <citation type="submission" date="2019-12" db="EMBL/GenBank/DDBJ databases">
        <authorList>
            <person name="Scholes J."/>
        </authorList>
    </citation>
    <scope>NUCLEOTIDE SEQUENCE</scope>
</reference>